<name>X0X8L2_9ZZZZ</name>
<feature type="non-terminal residue" evidence="2">
    <location>
        <position position="124"/>
    </location>
</feature>
<protein>
    <submittedName>
        <fullName evidence="2">Uncharacterized protein</fullName>
    </submittedName>
</protein>
<comment type="caution">
    <text evidence="2">The sequence shown here is derived from an EMBL/GenBank/DDBJ whole genome shotgun (WGS) entry which is preliminary data.</text>
</comment>
<sequence length="124" mass="13311">MIQVRRKQRSDAIMCGRSLAARGFGKLELTLLFALCAAIMVVAIPYARHSHIAANQRAALKALISVAAEQENWLQEAMVDQDDNTLGEYGLLGELAGRLVPRSGQEPADPAFIPPLLATAGKDG</sequence>
<reference evidence="2" key="1">
    <citation type="journal article" date="2014" name="Front. Microbiol.">
        <title>High frequency of phylogenetically diverse reductive dehalogenase-homologous genes in deep subseafloor sedimentary metagenomes.</title>
        <authorList>
            <person name="Kawai M."/>
            <person name="Futagami T."/>
            <person name="Toyoda A."/>
            <person name="Takaki Y."/>
            <person name="Nishi S."/>
            <person name="Hori S."/>
            <person name="Arai W."/>
            <person name="Tsubouchi T."/>
            <person name="Morono Y."/>
            <person name="Uchiyama I."/>
            <person name="Ito T."/>
            <person name="Fujiyama A."/>
            <person name="Inagaki F."/>
            <person name="Takami H."/>
        </authorList>
    </citation>
    <scope>NUCLEOTIDE SEQUENCE</scope>
    <source>
        <strain evidence="2">Expedition CK06-06</strain>
    </source>
</reference>
<accession>X0X8L2</accession>
<evidence type="ECO:0000313" key="2">
    <source>
        <dbReference type="EMBL" id="GAG39524.1"/>
    </source>
</evidence>
<gene>
    <name evidence="2" type="ORF">S01H1_65751</name>
</gene>
<dbReference type="AlphaFoldDB" id="X0X8L2"/>
<keyword evidence="1" id="KW-1133">Transmembrane helix</keyword>
<proteinExistence type="predicted"/>
<feature type="transmembrane region" description="Helical" evidence="1">
    <location>
        <begin position="27"/>
        <end position="47"/>
    </location>
</feature>
<evidence type="ECO:0000256" key="1">
    <source>
        <dbReference type="SAM" id="Phobius"/>
    </source>
</evidence>
<keyword evidence="1" id="KW-0472">Membrane</keyword>
<organism evidence="2">
    <name type="scientific">marine sediment metagenome</name>
    <dbReference type="NCBI Taxonomy" id="412755"/>
    <lineage>
        <taxon>unclassified sequences</taxon>
        <taxon>metagenomes</taxon>
        <taxon>ecological metagenomes</taxon>
    </lineage>
</organism>
<dbReference type="EMBL" id="BARS01043430">
    <property type="protein sequence ID" value="GAG39524.1"/>
    <property type="molecule type" value="Genomic_DNA"/>
</dbReference>
<keyword evidence="1" id="KW-0812">Transmembrane</keyword>